<gene>
    <name evidence="2" type="primary">mshB_1</name>
    <name evidence="2" type="ORF">ACH61_00280</name>
    <name evidence="3" type="ORF">GSU10_03505</name>
</gene>
<protein>
    <submittedName>
        <fullName evidence="2">1D-myo-inositol 2-acetamido-2-deoxy-alpha-D-glucopyranoside deacetylase</fullName>
        <ecNumber evidence="2">3.5.1.103</ecNumber>
    </submittedName>
    <submittedName>
        <fullName evidence="3">PIG-L family deacetylase</fullName>
    </submittedName>
</protein>
<evidence type="ECO:0000256" key="1">
    <source>
        <dbReference type="ARBA" id="ARBA00022833"/>
    </source>
</evidence>
<dbReference type="Proteomes" id="UP000076717">
    <property type="component" value="Unassembled WGS sequence"/>
</dbReference>
<dbReference type="AlphaFoldDB" id="A0A166IK73"/>
<dbReference type="PANTHER" id="PTHR12993">
    <property type="entry name" value="N-ACETYLGLUCOSAMINYL-PHOSPHATIDYLINOSITOL DE-N-ACETYLASE-RELATED"/>
    <property type="match status" value="1"/>
</dbReference>
<dbReference type="EC" id="3.5.1.103" evidence="2"/>
<keyword evidence="2" id="KW-0378">Hydrolase</keyword>
<reference evidence="5" key="3">
    <citation type="submission" date="2019-12" db="EMBL/GenBank/DDBJ databases">
        <title>Complete and draft genome sequences of new strains and members of some known species of the genus Rathayibacter isolated from plants.</title>
        <authorList>
            <person name="Tarlachkov S.V."/>
            <person name="Starodumova I.P."/>
            <person name="Dorofeeva L.V."/>
            <person name="Prisyazhnaya N.V."/>
            <person name="Leyn S."/>
            <person name="Zlamal J."/>
            <person name="Elan M."/>
            <person name="Osterman A.L."/>
            <person name="Nadler S."/>
            <person name="Subbotin S.A."/>
            <person name="Evtushenko L.I."/>
        </authorList>
    </citation>
    <scope>NUCLEOTIDE SEQUENCE [LARGE SCALE GENOMIC DNA]</scope>
    <source>
        <strain evidence="5">VKM Ac-2761</strain>
    </source>
</reference>
<accession>A0A166IK73</accession>
<organism evidence="2 4">
    <name type="scientific">Rathayibacter tanaceti</name>
    <dbReference type="NCBI Taxonomy" id="1671680"/>
    <lineage>
        <taxon>Bacteria</taxon>
        <taxon>Bacillati</taxon>
        <taxon>Actinomycetota</taxon>
        <taxon>Actinomycetes</taxon>
        <taxon>Micrococcales</taxon>
        <taxon>Microbacteriaceae</taxon>
        <taxon>Rathayibacter</taxon>
    </lineage>
</organism>
<evidence type="ECO:0000313" key="2">
    <source>
        <dbReference type="EMBL" id="KZX22514.1"/>
    </source>
</evidence>
<dbReference type="EMBL" id="LIIN01000005">
    <property type="protein sequence ID" value="KZX22514.1"/>
    <property type="molecule type" value="Genomic_DNA"/>
</dbReference>
<dbReference type="RefSeq" id="WP_068207611.1">
    <property type="nucleotide sequence ID" value="NZ_CP047186.1"/>
</dbReference>
<evidence type="ECO:0000313" key="5">
    <source>
        <dbReference type="Proteomes" id="UP000465031"/>
    </source>
</evidence>
<dbReference type="Proteomes" id="UP000465031">
    <property type="component" value="Chromosome"/>
</dbReference>
<dbReference type="PATRIC" id="fig|1671680.3.peg.296"/>
<evidence type="ECO:0000313" key="4">
    <source>
        <dbReference type="Proteomes" id="UP000076717"/>
    </source>
</evidence>
<reference evidence="3" key="2">
    <citation type="submission" date="2019-12" db="EMBL/GenBank/DDBJ databases">
        <title>Complete and Draft Genome Sequences of New Strains and Members of Some Known Species of the Genus Rathayibacter isolated from Plants.</title>
        <authorList>
            <person name="Tarlachkov S.V."/>
            <person name="Starodumova I.P."/>
            <person name="Dorofeeva L.V."/>
            <person name="Prisyazhnaya N.V."/>
            <person name="Leyn S.A."/>
            <person name="Zlamal J.E."/>
            <person name="Elane M.L."/>
            <person name="Osterman A.L."/>
            <person name="Nadler S.A."/>
            <person name="Subbotin S.A."/>
            <person name="Evtushenko L.I."/>
        </authorList>
    </citation>
    <scope>NUCLEOTIDE SEQUENCE</scope>
    <source>
        <strain evidence="3">VKM Ac-2761</strain>
    </source>
</reference>
<dbReference type="GO" id="GO:0035595">
    <property type="term" value="F:N-acetylglucosaminylinositol deacetylase activity"/>
    <property type="evidence" value="ECO:0007669"/>
    <property type="project" value="UniProtKB-EC"/>
</dbReference>
<name>A0A166IK73_9MICO</name>
<dbReference type="GO" id="GO:0016137">
    <property type="term" value="P:glycoside metabolic process"/>
    <property type="evidence" value="ECO:0007669"/>
    <property type="project" value="UniProtKB-ARBA"/>
</dbReference>
<dbReference type="InterPro" id="IPR003737">
    <property type="entry name" value="GlcNAc_PI_deacetylase-related"/>
</dbReference>
<sequence>MSRPFDGRLEGTPLERWSEDGRRDRLPLLTLPSGVDRVLAVVAHADDETLGCGGTLALARRRGLPVDVVIVTDGAASHGERDSGLVATRRAEAEAALAQLGDGIGLAFLDVPDSATPGHRERIGREVRERAAGTTGSVLLLSTWAGDGHRDHRVVGEVCAEAAGDLGHPLLAAPIWLWHWAEPEDAEVPWETLVRVGLDDELRERTRRARACYRSQTDRGPEGADPVLHPLFLRTFAGDDRLVRIR</sequence>
<evidence type="ECO:0000313" key="3">
    <source>
        <dbReference type="EMBL" id="QHC54806.1"/>
    </source>
</evidence>
<dbReference type="SUPFAM" id="SSF102588">
    <property type="entry name" value="LmbE-like"/>
    <property type="match status" value="1"/>
</dbReference>
<dbReference type="Gene3D" id="3.40.50.10320">
    <property type="entry name" value="LmbE-like"/>
    <property type="match status" value="1"/>
</dbReference>
<dbReference type="Pfam" id="PF02585">
    <property type="entry name" value="PIG-L"/>
    <property type="match status" value="1"/>
</dbReference>
<dbReference type="InterPro" id="IPR024078">
    <property type="entry name" value="LmbE-like_dom_sf"/>
</dbReference>
<dbReference type="KEGG" id="rte:GSU10_03505"/>
<dbReference type="EMBL" id="CP047186">
    <property type="protein sequence ID" value="QHC54806.1"/>
    <property type="molecule type" value="Genomic_DNA"/>
</dbReference>
<reference evidence="2 4" key="1">
    <citation type="submission" date="2015-08" db="EMBL/GenBank/DDBJ databases">
        <title>Draft Genome Sequence of Rathayibacter sp. Strain VKM Ac-2596 Isolated from Leaf Gall Induced by Plant-Parasitic Nematodes.</title>
        <authorList>
            <person name="Vasilenko O.V."/>
            <person name="Starodumova I.P."/>
            <person name="Tarlachkov S.V."/>
            <person name="Dorofeeva L.V."/>
            <person name="Evtushenko L.I."/>
        </authorList>
    </citation>
    <scope>NUCLEOTIDE SEQUENCE [LARGE SCALE GENOMIC DNA]</scope>
    <source>
        <strain evidence="2 4">VKM Ac-2596</strain>
    </source>
</reference>
<dbReference type="OrthoDB" id="116799at2"/>
<dbReference type="PANTHER" id="PTHR12993:SF29">
    <property type="entry name" value="BLR3841 PROTEIN"/>
    <property type="match status" value="1"/>
</dbReference>
<keyword evidence="4" id="KW-1185">Reference proteome</keyword>
<keyword evidence="1" id="KW-0862">Zinc</keyword>
<proteinExistence type="predicted"/>